<dbReference type="EMBL" id="UINC01038791">
    <property type="protein sequence ID" value="SVB36298.1"/>
    <property type="molecule type" value="Genomic_DNA"/>
</dbReference>
<dbReference type="GO" id="GO:0016887">
    <property type="term" value="F:ATP hydrolysis activity"/>
    <property type="evidence" value="ECO:0007669"/>
    <property type="project" value="InterPro"/>
</dbReference>
<dbReference type="GO" id="GO:0051301">
    <property type="term" value="P:cell division"/>
    <property type="evidence" value="ECO:0007669"/>
    <property type="project" value="TreeGrafter"/>
</dbReference>
<evidence type="ECO:0000313" key="4">
    <source>
        <dbReference type="EMBL" id="SVB36298.1"/>
    </source>
</evidence>
<dbReference type="AlphaFoldDB" id="A0A382DD15"/>
<dbReference type="Gene3D" id="1.10.8.60">
    <property type="match status" value="1"/>
</dbReference>
<reference evidence="4" key="1">
    <citation type="submission" date="2018-05" db="EMBL/GenBank/DDBJ databases">
        <authorList>
            <person name="Lanie J.A."/>
            <person name="Ng W.-L."/>
            <person name="Kazmierczak K.M."/>
            <person name="Andrzejewski T.M."/>
            <person name="Davidsen T.M."/>
            <person name="Wayne K.J."/>
            <person name="Tettelin H."/>
            <person name="Glass J.I."/>
            <person name="Rusch D."/>
            <person name="Podicherti R."/>
            <person name="Tsui H.-C.T."/>
            <person name="Winkler M.E."/>
        </authorList>
    </citation>
    <scope>NUCLEOTIDE SEQUENCE</scope>
</reference>
<evidence type="ECO:0000256" key="1">
    <source>
        <dbReference type="ARBA" id="ARBA00022741"/>
    </source>
</evidence>
<dbReference type="Pfam" id="PF10431">
    <property type="entry name" value="ClpB_D2-small"/>
    <property type="match status" value="1"/>
</dbReference>
<dbReference type="Pfam" id="PF07724">
    <property type="entry name" value="AAA_2"/>
    <property type="match status" value="1"/>
</dbReference>
<dbReference type="SUPFAM" id="SSF52540">
    <property type="entry name" value="P-loop containing nucleoside triphosphate hydrolases"/>
    <property type="match status" value="1"/>
</dbReference>
<name>A0A382DD15_9ZZZZ</name>
<sequence length="219" mass="24026">SGEGVQQALLKIMEGTVASVPPQGGRKHPQQEFLQVDTTDILFICGGAFDGLEKIISDRGAKRSLGFGAEVRDKDDRKTGLILKDLQPEDLLRFGLIPEFVGRLPVWASLDDLDEESLVRILIEPKNALVKQYKKLFGMDDVELKFSDDALSAIAKKTMSYSTGARGLRSVIESILLDTMFEIPSISGITEVVVSGDVVEGKTTPLYIYGETEKEKSAF</sequence>
<gene>
    <name evidence="4" type="ORF">METZ01_LOCUS189152</name>
</gene>
<dbReference type="PANTHER" id="PTHR48102:SF7">
    <property type="entry name" value="ATP-DEPENDENT CLP PROTEASE ATP-BINDING SUBUNIT CLPX-LIKE, MITOCHONDRIAL"/>
    <property type="match status" value="1"/>
</dbReference>
<dbReference type="InterPro" id="IPR003959">
    <property type="entry name" value="ATPase_AAA_core"/>
</dbReference>
<accession>A0A382DD15</accession>
<organism evidence="4">
    <name type="scientific">marine metagenome</name>
    <dbReference type="NCBI Taxonomy" id="408172"/>
    <lineage>
        <taxon>unclassified sequences</taxon>
        <taxon>metagenomes</taxon>
        <taxon>ecological metagenomes</taxon>
    </lineage>
</organism>
<dbReference type="GO" id="GO:0009376">
    <property type="term" value="C:HslUV protease complex"/>
    <property type="evidence" value="ECO:0007669"/>
    <property type="project" value="TreeGrafter"/>
</dbReference>
<dbReference type="GO" id="GO:0051603">
    <property type="term" value="P:proteolysis involved in protein catabolic process"/>
    <property type="evidence" value="ECO:0007669"/>
    <property type="project" value="TreeGrafter"/>
</dbReference>
<dbReference type="InterPro" id="IPR027417">
    <property type="entry name" value="P-loop_NTPase"/>
</dbReference>
<feature type="non-terminal residue" evidence="4">
    <location>
        <position position="1"/>
    </location>
</feature>
<proteinExistence type="predicted"/>
<keyword evidence="1" id="KW-0547">Nucleotide-binding</keyword>
<keyword evidence="2" id="KW-0067">ATP-binding</keyword>
<dbReference type="SMART" id="SM01086">
    <property type="entry name" value="ClpB_D2-small"/>
    <property type="match status" value="1"/>
</dbReference>
<evidence type="ECO:0000259" key="3">
    <source>
        <dbReference type="SMART" id="SM01086"/>
    </source>
</evidence>
<dbReference type="InterPro" id="IPR050052">
    <property type="entry name" value="ATP-dep_Clp_protease_ClpX"/>
</dbReference>
<dbReference type="GO" id="GO:0005524">
    <property type="term" value="F:ATP binding"/>
    <property type="evidence" value="ECO:0007669"/>
    <property type="project" value="UniProtKB-KW"/>
</dbReference>
<dbReference type="InterPro" id="IPR019489">
    <property type="entry name" value="Clp_ATPase_C"/>
</dbReference>
<feature type="domain" description="Clp ATPase C-terminal" evidence="3">
    <location>
        <begin position="113"/>
        <end position="208"/>
    </location>
</feature>
<dbReference type="Gene3D" id="3.40.50.300">
    <property type="entry name" value="P-loop containing nucleotide triphosphate hydrolases"/>
    <property type="match status" value="1"/>
</dbReference>
<dbReference type="PANTHER" id="PTHR48102">
    <property type="entry name" value="ATP-DEPENDENT CLP PROTEASE ATP-BINDING SUBUNIT CLPX-LIKE, MITOCHONDRIAL-RELATED"/>
    <property type="match status" value="1"/>
</dbReference>
<evidence type="ECO:0000256" key="2">
    <source>
        <dbReference type="ARBA" id="ARBA00022840"/>
    </source>
</evidence>
<dbReference type="FunFam" id="1.10.8.60:FF:000002">
    <property type="entry name" value="ATP-dependent Clp protease ATP-binding subunit ClpX"/>
    <property type="match status" value="1"/>
</dbReference>
<protein>
    <recommendedName>
        <fullName evidence="3">Clp ATPase C-terminal domain-containing protein</fullName>
    </recommendedName>
</protein>